<name>A0A6M4IXE8_9BACT</name>
<reference evidence="2 3" key="1">
    <citation type="submission" date="2020-05" db="EMBL/GenBank/DDBJ databases">
        <title>Complete genome sequence of Gemmatimonas greenlandica TET16.</title>
        <authorList>
            <person name="Zeng Y."/>
        </authorList>
    </citation>
    <scope>NUCLEOTIDE SEQUENCE [LARGE SCALE GENOMIC DNA]</scope>
    <source>
        <strain evidence="2 3">TET16</strain>
    </source>
</reference>
<dbReference type="PANTHER" id="PTHR33361:SF2">
    <property type="entry name" value="DUF885 DOMAIN-CONTAINING PROTEIN"/>
    <property type="match status" value="1"/>
</dbReference>
<dbReference type="KEGG" id="ggr:HKW67_19710"/>
<evidence type="ECO:0000313" key="3">
    <source>
        <dbReference type="Proteomes" id="UP000500938"/>
    </source>
</evidence>
<dbReference type="Pfam" id="PF05960">
    <property type="entry name" value="DUF885"/>
    <property type="match status" value="1"/>
</dbReference>
<dbReference type="AlphaFoldDB" id="A0A6M4IXE8"/>
<dbReference type="RefSeq" id="WP_171227017.1">
    <property type="nucleotide sequence ID" value="NZ_CP053085.1"/>
</dbReference>
<proteinExistence type="predicted"/>
<evidence type="ECO:0000256" key="1">
    <source>
        <dbReference type="SAM" id="SignalP"/>
    </source>
</evidence>
<protein>
    <submittedName>
        <fullName evidence="2">DUF885 domain-containing protein</fullName>
    </submittedName>
</protein>
<dbReference type="EMBL" id="CP053085">
    <property type="protein sequence ID" value="QJR37582.1"/>
    <property type="molecule type" value="Genomic_DNA"/>
</dbReference>
<feature type="signal peptide" evidence="1">
    <location>
        <begin position="1"/>
        <end position="22"/>
    </location>
</feature>
<accession>A0A6M4IXE8</accession>
<sequence length="586" mass="63707">MSYPSVAVALLLAVAPPATVVAQSASAPNATARRITALADRYLAAWTVARPEDILGSGLAGGDQGAIVDNRPAALGRWHAIEDTLLRAVRAIDPTSTRARPEYVTYAILRQTLEGSIGARVCRFEWWNISPGAGGWLGTYAAVASIQPTGSAATRADAVRRVRALGRYVEREIPNLRAGLLKGYVAPQILVAGVLTQLDEVLALDPAESPFASPATRDSTPDFRVAMRDAIRDSLYPSLKRYRDFLRVEYLPKARTTLGVSVLPRGKECYAATVRLHSTLTLSGDSIHRLGLAEVDRLDAEMRGIAAREFKSTDVRAMLTRLRTDTAYSFRTRDEIRDSARAAIARAQAAAPRFFGTVPKAKVEVRDYPEFRAKAGAIGEASPPGADGSPAIYFINTYDPLHKPRAAAEPLAFHEGSPGHGLQLSLAAEQRDAHPIVRALVPGGFVEGWGLYAEQLAEEMGAYSSDLGRLGLRASQSARAARLVVDPALHVMGWSRQQAIDYLSAHTTWDDRLIAAEVDRYIGLPGQATSYMLGRLEIVRLRAKAERELGDRFDIRGFHDAILGHGSLTLPAMETFVDEWIAGRKR</sequence>
<dbReference type="PANTHER" id="PTHR33361">
    <property type="entry name" value="GLR0591 PROTEIN"/>
    <property type="match status" value="1"/>
</dbReference>
<organism evidence="2 3">
    <name type="scientific">Gemmatimonas groenlandica</name>
    <dbReference type="NCBI Taxonomy" id="2732249"/>
    <lineage>
        <taxon>Bacteria</taxon>
        <taxon>Pseudomonadati</taxon>
        <taxon>Gemmatimonadota</taxon>
        <taxon>Gemmatimonadia</taxon>
        <taxon>Gemmatimonadales</taxon>
        <taxon>Gemmatimonadaceae</taxon>
        <taxon>Gemmatimonas</taxon>
    </lineage>
</organism>
<keyword evidence="3" id="KW-1185">Reference proteome</keyword>
<evidence type="ECO:0000313" key="2">
    <source>
        <dbReference type="EMBL" id="QJR37582.1"/>
    </source>
</evidence>
<keyword evidence="1" id="KW-0732">Signal</keyword>
<feature type="chain" id="PRO_5026702804" evidence="1">
    <location>
        <begin position="23"/>
        <end position="586"/>
    </location>
</feature>
<dbReference type="InterPro" id="IPR010281">
    <property type="entry name" value="DUF885"/>
</dbReference>
<dbReference type="Proteomes" id="UP000500938">
    <property type="component" value="Chromosome"/>
</dbReference>
<gene>
    <name evidence="2" type="ORF">HKW67_19710</name>
</gene>